<evidence type="ECO:0000256" key="17">
    <source>
        <dbReference type="PIRSR" id="PIRSR600829-3"/>
    </source>
</evidence>
<feature type="binding site" evidence="16">
    <location>
        <position position="4"/>
    </location>
    <ligand>
        <name>substrate</name>
    </ligand>
</feature>
<gene>
    <name evidence="20" type="ORF">AAT16_06880</name>
    <name evidence="21" type="ORF">SAMN05216235_0620</name>
</gene>
<keyword evidence="14" id="KW-1208">Phospholipid metabolism</keyword>
<keyword evidence="6 19" id="KW-0812">Transmembrane</keyword>
<dbReference type="KEGG" id="shv:AAT16_06880"/>
<sequence>MINRLFRRFKFAFMGLETMLKKDMHVLSHMMVTVLVILLGLFFNLEKVEWLFIISAIFAVLITEVMNTGVEYTVDLVTEDFHEYAKAAKDVSAAAVLLACIYAAVIGLIIFIPYIF</sequence>
<evidence type="ECO:0000256" key="2">
    <source>
        <dbReference type="ARBA" id="ARBA00005967"/>
    </source>
</evidence>
<evidence type="ECO:0000256" key="10">
    <source>
        <dbReference type="ARBA" id="ARBA00022989"/>
    </source>
</evidence>
<dbReference type="GO" id="GO:0008654">
    <property type="term" value="P:phospholipid biosynthetic process"/>
    <property type="evidence" value="ECO:0007669"/>
    <property type="project" value="UniProtKB-KW"/>
</dbReference>
<dbReference type="RefSeq" id="WP_046790164.1">
    <property type="nucleotide sequence ID" value="NZ_CP011366.1"/>
</dbReference>
<keyword evidence="9 17" id="KW-0067">ATP-binding</keyword>
<dbReference type="CDD" id="cd14265">
    <property type="entry name" value="UDPK_IM_like"/>
    <property type="match status" value="1"/>
</dbReference>
<reference evidence="22" key="2">
    <citation type="submission" date="2015-04" db="EMBL/GenBank/DDBJ databases">
        <title>Complete genome sequence of Salinicoccus halodurans strain H3B36, isolated from the Qaidam basin of China.</title>
        <authorList>
            <person name="Ma Y."/>
            <person name="Jiang K."/>
            <person name="Xue Y."/>
        </authorList>
    </citation>
    <scope>NUCLEOTIDE SEQUENCE [LARGE SCALE GENOMIC DNA]</scope>
    <source>
        <strain evidence="22">H3B36</strain>
    </source>
</reference>
<dbReference type="GO" id="GO:0016301">
    <property type="term" value="F:kinase activity"/>
    <property type="evidence" value="ECO:0007669"/>
    <property type="project" value="UniProtKB-KW"/>
</dbReference>
<reference evidence="20 22" key="1">
    <citation type="journal article" date="2015" name="Int. J. Syst. Evol. Microbiol.">
        <title>Complete genome sequence of Salinicoccus halodurans H3B36, isolated from the Qaidam Basin in China.</title>
        <authorList>
            <person name="Jiang K."/>
            <person name="Xue Y."/>
            <person name="Ma Y."/>
        </authorList>
    </citation>
    <scope>NUCLEOTIDE SEQUENCE [LARGE SCALE GENOMIC DNA]</scope>
    <source>
        <strain evidence="20 22">H3B36</strain>
    </source>
</reference>
<evidence type="ECO:0000256" key="1">
    <source>
        <dbReference type="ARBA" id="ARBA00004651"/>
    </source>
</evidence>
<evidence type="ECO:0000256" key="6">
    <source>
        <dbReference type="ARBA" id="ARBA00022692"/>
    </source>
</evidence>
<keyword evidence="11" id="KW-0443">Lipid metabolism</keyword>
<evidence type="ECO:0000256" key="9">
    <source>
        <dbReference type="ARBA" id="ARBA00022840"/>
    </source>
</evidence>
<keyword evidence="7 17" id="KW-0547">Nucleotide-binding</keyword>
<keyword evidence="22" id="KW-1185">Reference proteome</keyword>
<reference evidence="21 23" key="3">
    <citation type="submission" date="2016-10" db="EMBL/GenBank/DDBJ databases">
        <authorList>
            <person name="Varghese N."/>
            <person name="Submissions S."/>
        </authorList>
    </citation>
    <scope>NUCLEOTIDE SEQUENCE [LARGE SCALE GENOMIC DNA]</scope>
    <source>
        <strain evidence="21 23">CGMCC 1.6501</strain>
    </source>
</reference>
<organism evidence="21 23">
    <name type="scientific">Salinicoccus halodurans</name>
    <dbReference type="NCBI Taxonomy" id="407035"/>
    <lineage>
        <taxon>Bacteria</taxon>
        <taxon>Bacillati</taxon>
        <taxon>Bacillota</taxon>
        <taxon>Bacilli</taxon>
        <taxon>Bacillales</taxon>
        <taxon>Staphylococcaceae</taxon>
        <taxon>Salinicoccus</taxon>
    </lineage>
</organism>
<evidence type="ECO:0000256" key="3">
    <source>
        <dbReference type="ARBA" id="ARBA00022475"/>
    </source>
</evidence>
<dbReference type="AlphaFoldDB" id="A0A0F7HJS8"/>
<evidence type="ECO:0000313" key="20">
    <source>
        <dbReference type="EMBL" id="AKG73977.1"/>
    </source>
</evidence>
<accession>A0A0F7HJS8</accession>
<comment type="cofactor">
    <cofactor evidence="18">
        <name>Mg(2+)</name>
        <dbReference type="ChEBI" id="CHEBI:18420"/>
    </cofactor>
    <text evidence="18">Mn(2+), Zn(2+), Cd(2+) and Co(2+) support activity to lesser extents.</text>
</comment>
<name>A0A0F7HJS8_9STAP</name>
<feature type="transmembrane region" description="Helical" evidence="19">
    <location>
        <begin position="91"/>
        <end position="115"/>
    </location>
</feature>
<proteinExistence type="inferred from homology"/>
<dbReference type="Proteomes" id="UP000183090">
    <property type="component" value="Unassembled WGS sequence"/>
</dbReference>
<evidence type="ECO:0000256" key="7">
    <source>
        <dbReference type="ARBA" id="ARBA00022741"/>
    </source>
</evidence>
<feature type="transmembrane region" description="Helical" evidence="19">
    <location>
        <begin position="50"/>
        <end position="70"/>
    </location>
</feature>
<keyword evidence="12 19" id="KW-0472">Membrane</keyword>
<keyword evidence="18" id="KW-0460">Magnesium</keyword>
<keyword evidence="3" id="KW-1003">Cell membrane</keyword>
<feature type="binding site" evidence="18">
    <location>
        <position position="71"/>
    </location>
    <ligand>
        <name>a divalent metal cation</name>
        <dbReference type="ChEBI" id="CHEBI:60240"/>
    </ligand>
</feature>
<dbReference type="InterPro" id="IPR033717">
    <property type="entry name" value="UDPK"/>
</dbReference>
<keyword evidence="18" id="KW-0479">Metal-binding</keyword>
<evidence type="ECO:0000256" key="4">
    <source>
        <dbReference type="ARBA" id="ARBA00022516"/>
    </source>
</evidence>
<keyword evidence="10 19" id="KW-1133">Transmembrane helix</keyword>
<keyword evidence="8 21" id="KW-0418">Kinase</keyword>
<evidence type="ECO:0000256" key="8">
    <source>
        <dbReference type="ARBA" id="ARBA00022777"/>
    </source>
</evidence>
<evidence type="ECO:0000313" key="22">
    <source>
        <dbReference type="Proteomes" id="UP000034029"/>
    </source>
</evidence>
<dbReference type="Gene3D" id="1.10.287.3610">
    <property type="match status" value="1"/>
</dbReference>
<evidence type="ECO:0000256" key="16">
    <source>
        <dbReference type="PIRSR" id="PIRSR600829-2"/>
    </source>
</evidence>
<dbReference type="Proteomes" id="UP000034029">
    <property type="component" value="Chromosome"/>
</dbReference>
<dbReference type="InterPro" id="IPR000829">
    <property type="entry name" value="DAGK"/>
</dbReference>
<dbReference type="InterPro" id="IPR036945">
    <property type="entry name" value="DAGK_sf"/>
</dbReference>
<evidence type="ECO:0000256" key="13">
    <source>
        <dbReference type="ARBA" id="ARBA00023209"/>
    </source>
</evidence>
<evidence type="ECO:0000313" key="23">
    <source>
        <dbReference type="Proteomes" id="UP000183090"/>
    </source>
</evidence>
<dbReference type="PANTHER" id="PTHR34299">
    <property type="entry name" value="DIACYLGLYCEROL KINASE"/>
    <property type="match status" value="1"/>
</dbReference>
<keyword evidence="4" id="KW-0444">Lipid biosynthesis</keyword>
<evidence type="ECO:0000256" key="12">
    <source>
        <dbReference type="ARBA" id="ARBA00023136"/>
    </source>
</evidence>
<dbReference type="GO" id="GO:0005886">
    <property type="term" value="C:plasma membrane"/>
    <property type="evidence" value="ECO:0007669"/>
    <property type="project" value="UniProtKB-SubCell"/>
</dbReference>
<feature type="transmembrane region" description="Helical" evidence="19">
    <location>
        <begin position="26"/>
        <end position="44"/>
    </location>
</feature>
<feature type="binding site" evidence="16">
    <location>
        <position position="64"/>
    </location>
    <ligand>
        <name>substrate</name>
    </ligand>
</feature>
<comment type="similarity">
    <text evidence="2">Belongs to the bacterial diacylglycerol kinase family.</text>
</comment>
<feature type="binding site" evidence="17">
    <location>
        <begin position="89"/>
        <end position="90"/>
    </location>
    <ligand>
        <name>ATP</name>
        <dbReference type="ChEBI" id="CHEBI:30616"/>
    </ligand>
</feature>
<evidence type="ECO:0000256" key="19">
    <source>
        <dbReference type="SAM" id="Phobius"/>
    </source>
</evidence>
<dbReference type="EMBL" id="CP011366">
    <property type="protein sequence ID" value="AKG73977.1"/>
    <property type="molecule type" value="Genomic_DNA"/>
</dbReference>
<keyword evidence="5" id="KW-0808">Transferase</keyword>
<protein>
    <submittedName>
        <fullName evidence="20">Diacylglycerol kinase</fullName>
    </submittedName>
    <submittedName>
        <fullName evidence="21">Undecaprenol kinase</fullName>
    </submittedName>
</protein>
<keyword evidence="13" id="KW-0594">Phospholipid biosynthesis</keyword>
<evidence type="ECO:0000313" key="21">
    <source>
        <dbReference type="EMBL" id="SFK58744.1"/>
    </source>
</evidence>
<evidence type="ECO:0000256" key="15">
    <source>
        <dbReference type="PIRSR" id="PIRSR600829-1"/>
    </source>
</evidence>
<evidence type="ECO:0000256" key="5">
    <source>
        <dbReference type="ARBA" id="ARBA00022679"/>
    </source>
</evidence>
<dbReference type="OrthoDB" id="9789934at2"/>
<evidence type="ECO:0000256" key="14">
    <source>
        <dbReference type="ARBA" id="ARBA00023264"/>
    </source>
</evidence>
<evidence type="ECO:0000256" key="11">
    <source>
        <dbReference type="ARBA" id="ARBA00023098"/>
    </source>
</evidence>
<evidence type="ECO:0000256" key="18">
    <source>
        <dbReference type="PIRSR" id="PIRSR600829-4"/>
    </source>
</evidence>
<dbReference type="PANTHER" id="PTHR34299:SF1">
    <property type="entry name" value="DIACYLGLYCEROL KINASE"/>
    <property type="match status" value="1"/>
</dbReference>
<comment type="subcellular location">
    <subcellularLocation>
        <location evidence="1">Cell membrane</location>
        <topology evidence="1">Multi-pass membrane protein</topology>
    </subcellularLocation>
</comment>
<dbReference type="EMBL" id="FOTB01000001">
    <property type="protein sequence ID" value="SFK58744.1"/>
    <property type="molecule type" value="Genomic_DNA"/>
</dbReference>
<feature type="binding site" evidence="17">
    <location>
        <position position="4"/>
    </location>
    <ligand>
        <name>ATP</name>
        <dbReference type="ChEBI" id="CHEBI:30616"/>
    </ligand>
</feature>
<feature type="active site" description="Proton acceptor" evidence="15">
    <location>
        <position position="64"/>
    </location>
</feature>
<feature type="binding site" evidence="17">
    <location>
        <position position="71"/>
    </location>
    <ligand>
        <name>ATP</name>
        <dbReference type="ChEBI" id="CHEBI:30616"/>
    </ligand>
</feature>
<dbReference type="Pfam" id="PF01219">
    <property type="entry name" value="DAGK_prokar"/>
    <property type="match status" value="1"/>
</dbReference>
<dbReference type="GO" id="GO:0046872">
    <property type="term" value="F:metal ion binding"/>
    <property type="evidence" value="ECO:0007669"/>
    <property type="project" value="UniProtKB-KW"/>
</dbReference>
<dbReference type="GO" id="GO:0005524">
    <property type="term" value="F:ATP binding"/>
    <property type="evidence" value="ECO:0007669"/>
    <property type="project" value="UniProtKB-KW"/>
</dbReference>